<dbReference type="EC" id="1.2.4.2" evidence="5"/>
<dbReference type="GO" id="GO:0045252">
    <property type="term" value="C:oxoglutarate dehydrogenase complex"/>
    <property type="evidence" value="ECO:0007669"/>
    <property type="project" value="TreeGrafter"/>
</dbReference>
<dbReference type="FunFam" id="3.40.50.11610:FF:000006">
    <property type="entry name" value="2-oxoglutarate dehydrogenase, mitochondrial"/>
    <property type="match status" value="2"/>
</dbReference>
<comment type="subcellular location">
    <subcellularLocation>
        <location evidence="3">Mitochondrion matrix</location>
    </subcellularLocation>
</comment>
<feature type="domain" description="Transketolase-like pyrimidine-binding" evidence="18">
    <location>
        <begin position="698"/>
        <end position="864"/>
    </location>
</feature>
<comment type="similarity">
    <text evidence="4">Belongs to the alpha-ketoglutarate dehydrogenase family.</text>
</comment>
<keyword evidence="7" id="KW-0479">Metal-binding</keyword>
<dbReference type="InterPro" id="IPR031717">
    <property type="entry name" value="ODO-1/KGD_C"/>
</dbReference>
<protein>
    <recommendedName>
        <fullName evidence="14">2-oxoglutarate dehydrogenase, mitochondrial</fullName>
        <ecNumber evidence="5">1.2.4.2</ecNumber>
    </recommendedName>
    <alternativeName>
        <fullName evidence="15">2-oxoglutarate dehydrogenase complex component E1</fullName>
    </alternativeName>
</protein>
<dbReference type="GO" id="GO:0006099">
    <property type="term" value="P:tricarboxylic acid cycle"/>
    <property type="evidence" value="ECO:0007669"/>
    <property type="project" value="UniProtKB-KW"/>
</dbReference>
<dbReference type="SMART" id="SM00861">
    <property type="entry name" value="Transket_pyr"/>
    <property type="match status" value="2"/>
</dbReference>
<reference evidence="19 20" key="3">
    <citation type="submission" date="2019-11" db="EMBL/GenBank/DDBJ databases">
        <title>A de novo genome assembly of a pear dwarfing rootstock.</title>
        <authorList>
            <person name="Wang F."/>
            <person name="Wang J."/>
            <person name="Li S."/>
            <person name="Zhang Y."/>
            <person name="Fang M."/>
            <person name="Ma L."/>
            <person name="Zhao Y."/>
            <person name="Jiang S."/>
        </authorList>
    </citation>
    <scope>NUCLEOTIDE SEQUENCE [LARGE SCALE GENOMIC DNA]</scope>
    <source>
        <strain evidence="19">S2</strain>
        <tissue evidence="19">Leaf</tissue>
    </source>
</reference>
<feature type="domain" description="Transketolase-like pyrimidine-binding" evidence="18">
    <location>
        <begin position="1652"/>
        <end position="1865"/>
    </location>
</feature>
<proteinExistence type="inferred from homology"/>
<evidence type="ECO:0000256" key="16">
    <source>
        <dbReference type="ARBA" id="ARBA00051911"/>
    </source>
</evidence>
<dbReference type="EMBL" id="SMOL01000157">
    <property type="protein sequence ID" value="KAB2627368.1"/>
    <property type="molecule type" value="Genomic_DNA"/>
</dbReference>
<comment type="catalytic activity">
    <reaction evidence="16">
        <text>N(6)-[(R)-lipoyl]-L-lysyl-[protein] + 2-oxoglutarate + H(+) = N(6)-[(R)-S(8)-succinyldihydrolipoyl]-L-lysyl-[protein] + CO2</text>
        <dbReference type="Rhea" id="RHEA:12188"/>
        <dbReference type="Rhea" id="RHEA-COMP:10474"/>
        <dbReference type="Rhea" id="RHEA-COMP:20092"/>
        <dbReference type="ChEBI" id="CHEBI:15378"/>
        <dbReference type="ChEBI" id="CHEBI:16526"/>
        <dbReference type="ChEBI" id="CHEBI:16810"/>
        <dbReference type="ChEBI" id="CHEBI:83099"/>
        <dbReference type="ChEBI" id="CHEBI:83120"/>
        <dbReference type="EC" id="1.2.4.2"/>
    </reaction>
</comment>
<dbReference type="OrthoDB" id="413077at2759"/>
<evidence type="ECO:0000256" key="15">
    <source>
        <dbReference type="ARBA" id="ARBA00042984"/>
    </source>
</evidence>
<dbReference type="CDD" id="cd02016">
    <property type="entry name" value="TPP_E1_OGDC_like"/>
    <property type="match status" value="2"/>
</dbReference>
<gene>
    <name evidence="19" type="ORF">D8674_020986</name>
</gene>
<dbReference type="InterPro" id="IPR032106">
    <property type="entry name" value="2-oxogl_dehyd_N"/>
</dbReference>
<keyword evidence="20" id="KW-1185">Reference proteome</keyword>
<comment type="function">
    <text evidence="13">The 2-oxoglutarate dehydrogenase complex catalyzes the overall conversion of 2-oxoglutarate to succinyl-CoA and CO(2). It contains multiple copies of three enzymatic components: 2-oxoglutarate dehydrogenase (E1), dihydrolipoamide succinyltransferase (E2) and lipoamide dehydrogenase (E3).</text>
</comment>
<dbReference type="Pfam" id="PF02779">
    <property type="entry name" value="Transket_pyr"/>
    <property type="match status" value="2"/>
</dbReference>
<evidence type="ECO:0000313" key="20">
    <source>
        <dbReference type="Proteomes" id="UP000327157"/>
    </source>
</evidence>
<evidence type="ECO:0000256" key="1">
    <source>
        <dbReference type="ARBA" id="ARBA00001946"/>
    </source>
</evidence>
<dbReference type="Pfam" id="PF00676">
    <property type="entry name" value="E1_dh"/>
    <property type="match status" value="2"/>
</dbReference>
<evidence type="ECO:0000256" key="12">
    <source>
        <dbReference type="ARBA" id="ARBA00023128"/>
    </source>
</evidence>
<dbReference type="InterPro" id="IPR029061">
    <property type="entry name" value="THDP-binding"/>
</dbReference>
<evidence type="ECO:0000256" key="7">
    <source>
        <dbReference type="ARBA" id="ARBA00022723"/>
    </source>
</evidence>
<comment type="cofactor">
    <cofactor evidence="1">
        <name>Mg(2+)</name>
        <dbReference type="ChEBI" id="CHEBI:18420"/>
    </cofactor>
</comment>
<evidence type="ECO:0000256" key="13">
    <source>
        <dbReference type="ARBA" id="ARBA00037426"/>
    </source>
</evidence>
<evidence type="ECO:0000256" key="10">
    <source>
        <dbReference type="ARBA" id="ARBA00023002"/>
    </source>
</evidence>
<evidence type="ECO:0000313" key="19">
    <source>
        <dbReference type="EMBL" id="KAB2627368.1"/>
    </source>
</evidence>
<dbReference type="Gene3D" id="3.40.50.11610">
    <property type="entry name" value="Multifunctional 2-oxoglutarate metabolism enzyme, C-terminal domain"/>
    <property type="match status" value="2"/>
</dbReference>
<reference evidence="20" key="2">
    <citation type="submission" date="2019-10" db="EMBL/GenBank/DDBJ databases">
        <title>A de novo genome assembly of a pear dwarfing rootstock.</title>
        <authorList>
            <person name="Wang F."/>
            <person name="Wang J."/>
            <person name="Li S."/>
            <person name="Zhang Y."/>
            <person name="Fang M."/>
            <person name="Ma L."/>
            <person name="Zhao Y."/>
            <person name="Jiang S."/>
        </authorList>
    </citation>
    <scope>NUCLEOTIDE SEQUENCE [LARGE SCALE GENOMIC DNA]</scope>
</reference>
<evidence type="ECO:0000256" key="2">
    <source>
        <dbReference type="ARBA" id="ARBA00001964"/>
    </source>
</evidence>
<dbReference type="Gene3D" id="1.10.287.1150">
    <property type="entry name" value="TPP helical domain"/>
    <property type="match status" value="2"/>
</dbReference>
<evidence type="ECO:0000256" key="11">
    <source>
        <dbReference type="ARBA" id="ARBA00023052"/>
    </source>
</evidence>
<dbReference type="InterPro" id="IPR011603">
    <property type="entry name" value="2oxoglutarate_DH_E1"/>
</dbReference>
<dbReference type="FunFam" id="3.40.50.12470:FF:000003">
    <property type="entry name" value="2-oxoglutarate dehydrogenase E1 component"/>
    <property type="match status" value="1"/>
</dbReference>
<dbReference type="Pfam" id="PF16078">
    <property type="entry name" value="2-oxogl_dehyd_N"/>
    <property type="match status" value="2"/>
</dbReference>
<dbReference type="NCBIfam" id="NF006914">
    <property type="entry name" value="PRK09404.1"/>
    <property type="match status" value="2"/>
</dbReference>
<dbReference type="InterPro" id="IPR042179">
    <property type="entry name" value="KGD_C_sf"/>
</dbReference>
<keyword evidence="11" id="KW-0786">Thiamine pyrophosphate</keyword>
<feature type="region of interest" description="Disordered" evidence="17">
    <location>
        <begin position="64"/>
        <end position="106"/>
    </location>
</feature>
<reference evidence="19 20" key="1">
    <citation type="submission" date="2019-09" db="EMBL/GenBank/DDBJ databases">
        <authorList>
            <person name="Ou C."/>
        </authorList>
    </citation>
    <scope>NUCLEOTIDE SEQUENCE [LARGE SCALE GENOMIC DNA]</scope>
    <source>
        <strain evidence="19">S2</strain>
        <tissue evidence="19">Leaf</tissue>
    </source>
</reference>
<dbReference type="GO" id="GO:0004591">
    <property type="term" value="F:oxoglutarate dehydrogenase (succinyl-transferring) activity"/>
    <property type="evidence" value="ECO:0007669"/>
    <property type="project" value="UniProtKB-EC"/>
</dbReference>
<dbReference type="PANTHER" id="PTHR23152">
    <property type="entry name" value="2-OXOGLUTARATE DEHYDROGENASE"/>
    <property type="match status" value="1"/>
</dbReference>
<keyword evidence="9" id="KW-0809">Transit peptide</keyword>
<dbReference type="GO" id="GO:0030976">
    <property type="term" value="F:thiamine pyrophosphate binding"/>
    <property type="evidence" value="ECO:0007669"/>
    <property type="project" value="InterPro"/>
</dbReference>
<dbReference type="Pfam" id="PF16870">
    <property type="entry name" value="OxoGdeHyase_C"/>
    <property type="match status" value="2"/>
</dbReference>
<evidence type="ECO:0000259" key="18">
    <source>
        <dbReference type="SMART" id="SM00861"/>
    </source>
</evidence>
<evidence type="ECO:0000256" key="9">
    <source>
        <dbReference type="ARBA" id="ARBA00022946"/>
    </source>
</evidence>
<dbReference type="InterPro" id="IPR001017">
    <property type="entry name" value="DH_E1"/>
</dbReference>
<name>A0A5N5HIB0_9ROSA</name>
<evidence type="ECO:0000256" key="17">
    <source>
        <dbReference type="SAM" id="MobiDB-lite"/>
    </source>
</evidence>
<dbReference type="PANTHER" id="PTHR23152:SF4">
    <property type="entry name" value="2-OXOADIPATE DEHYDROGENASE COMPLEX COMPONENT E1"/>
    <property type="match status" value="1"/>
</dbReference>
<accession>A0A5N5HIB0</accession>
<dbReference type="NCBIfam" id="NF008907">
    <property type="entry name" value="PRK12270.1"/>
    <property type="match status" value="1"/>
</dbReference>
<comment type="cofactor">
    <cofactor evidence="2">
        <name>thiamine diphosphate</name>
        <dbReference type="ChEBI" id="CHEBI:58937"/>
    </cofactor>
</comment>
<dbReference type="NCBIfam" id="TIGR00239">
    <property type="entry name" value="2oxo_dh_E1"/>
    <property type="match status" value="1"/>
</dbReference>
<dbReference type="GO" id="GO:0046872">
    <property type="term" value="F:metal ion binding"/>
    <property type="evidence" value="ECO:0007669"/>
    <property type="project" value="UniProtKB-KW"/>
</dbReference>
<evidence type="ECO:0000256" key="6">
    <source>
        <dbReference type="ARBA" id="ARBA00022532"/>
    </source>
</evidence>
<sequence length="2037" mass="230356">MISSGLMDENRNLGSVLCFTEKQFLERSVTRYRTKVPQLLSVYQGKTTIQDILATADFGDARLPRDPELPRSSSPPWIRFGDANSPSESEGVEAESNRRTFQNLRGENSNGYRTLEQLAGKLFLFFFSLILQFTDQCLVWQLAKLSIRRNLSNCGSYMARRWVLSSQNRDFHTTLCNSKAQSAPIPRHVPLSRLNDSFLDGTSSVYLEGLQRDWEAIPNSVVESWDNFFRNFVGQALTSPGVLGQTIKESMRLLLLVRAYQVSGHMKAKLDPLGLEERDIPDNLDPALYGMSGFLAENRLVQTLRSILTRLEQAYCGIIGYEYMHIADCNRCNWLRDKIETPMPMQLMWSTQFENFLATKWKAAKRFGLEGGETLIPCMKEMFDRAADLGVESIVSGMPHRGRLNALGNVVRKPLRQIFNEFNGGTKPMDEDGLYTGTGDVKYHLGTSYDRGGKRLHLSLVANPSHLEAVDSVVVGKTRAKQFYSNDADRTKTWTLHLSILPNYTTGGTMQIVVSNQVAFTTDPMSGRSSEHCTDIAKALNAPIFHVNADDMEEVVHTFHSDVVDDLVCYCRFGHNEMDEPSLTQPKMYKVIRNHPPTLTIYQNKLLESAQVTKEDIERIQNKVNSILNEELDWLASHWSGFKSPEQISRIRNTGVKPEILKSVGKSVTALPETFKAHKGVKKVYEQCTQMIETGEGIDWAVAEALALATLVVEGNHVRLSGQDVERGTFSHRHSVVHDQETGEKYCPLDNIMADQDEVLFTVSNSSLSEFGFGNFSNGAQVIFAQFLSGGEAKWLRQTGLVLFLPHGYMGQGPEHSSARLERFLQQVVNLTTLANYFHVKRRQIYREFRKPLIVMAPKNLLHHNEWKSNLSKFDDVQGHPGFDKQGTRFKRFIRDQNHRSDLEEGIRQLVLCSGKLHYELDGKRRKVGAKDVAICRVEQLCPFPYDLIMRELKRYPNADIVWCQEELMNMGAYSYVAPRLSAAMKSLGRGTIDDVKYIGRDPSAATTTGFSQIGLVAMSWFRAGSSVAKLAIRRSLSNSGSYAARRRVLPSQSRDFHTTISKSRAAPVPHPVPLSRLTDSFLDGTSSVYLEGLQRAWEADPNSVDESWDNFFRNFVGQASTSPGISGQTIQESMRLLLLVRAYQVNGHMKAKLDPLGLEERDIPDDLDPALYGFTEADLDREFFLGVWRMAGFLSENRPVQTLRSILTRLEQAYCGNIGYEYMHIADRERCNWLRNKIETPTPMQYNRQRREVILDRLIWSTQFENFLATKWTTAKRFGLEGGETLIPGMKEMFDRAADLGVESIVIGMPHRGRLNVLGNVVRKPLRQIFSEFSGGTKPVDEVGLYTGTGDVKYHLGTSYDRPTRGGKRIHLSLVANPSHLEAVDPVVVGKTRAKQYYSNDADRTKNMGILIHGDGSFAGQGVVYETLHLSALPNYTTGGTIHIVVNNQVAFTTDPMSGRSSQYCTDVAKALNAPIFHVNGDDMEAVVHVCELAAEWRQTFHSDVVVDLVCYRRFGHNEIDEPSFTQPKMYKVIRNHPSALTIYQNKLLESGQVTKEDIERIQNKVNSILNEEFLSSKDYVPQRRDWLSSHWSGFKSPEQISRIRNTGVKPEILKSVGKAVTALPETFKPHRAVKKVYEQRGKMIETGEGIDWAVAEALAFATLLVEGNHVRLSGQDVERGTFSHRHSVLHDQETGEKYCPLDHITAGQDEEMFTVSNSSLSEFGVLGFELGYSMESPNALVIWEAQFGDFANGAQVIFDQFLSSGESKWLRQTGLVVLLPHGYDGQGPEHSSARLERFLQMSDDNPFVIPEMDPTLRKQIQECNWQVVNVTTPANYFHVLRRQIHREFRKPLIVMAPKNLLRHKDCKSNLSEFDDVQGHPGFDKQGTRFKRLIKDQNHHSDLEEGIRRLVLCSGKLYYELDEERRKVEAKDVAICRVEQLCPFPYDLIQRELKRYPNAEIVWVQEEPMNMGAYSYIAPRLSTAMKSLGRGTIDDVKYIGRAPSAASATGFYSVHLKEQSEIVQKAVQKEPIESHN</sequence>
<dbReference type="FunFam" id="1.10.287.1150:FF:000002">
    <property type="entry name" value="2-oxoglutarate dehydrogenase E1 component"/>
    <property type="match status" value="1"/>
</dbReference>
<keyword evidence="12" id="KW-0496">Mitochondrion</keyword>
<dbReference type="Proteomes" id="UP000327157">
    <property type="component" value="Chromosome 2"/>
</dbReference>
<evidence type="ECO:0000256" key="3">
    <source>
        <dbReference type="ARBA" id="ARBA00004305"/>
    </source>
</evidence>
<dbReference type="Gene3D" id="3.40.50.970">
    <property type="match status" value="2"/>
</dbReference>
<keyword evidence="6" id="KW-0816">Tricarboxylic acid cycle</keyword>
<dbReference type="InterPro" id="IPR005475">
    <property type="entry name" value="Transketolase-like_Pyr-bd"/>
</dbReference>
<dbReference type="Gene3D" id="3.40.50.12470">
    <property type="match status" value="3"/>
</dbReference>
<evidence type="ECO:0000256" key="5">
    <source>
        <dbReference type="ARBA" id="ARBA00012280"/>
    </source>
</evidence>
<evidence type="ECO:0000256" key="8">
    <source>
        <dbReference type="ARBA" id="ARBA00022842"/>
    </source>
</evidence>
<dbReference type="SUPFAM" id="SSF52518">
    <property type="entry name" value="Thiamin diphosphate-binding fold (THDP-binding)"/>
    <property type="match status" value="4"/>
</dbReference>
<comment type="caution">
    <text evidence="19">The sequence shown here is derived from an EMBL/GenBank/DDBJ whole genome shotgun (WGS) entry which is preliminary data.</text>
</comment>
<evidence type="ECO:0000256" key="14">
    <source>
        <dbReference type="ARBA" id="ARBA00040267"/>
    </source>
</evidence>
<evidence type="ECO:0000256" key="4">
    <source>
        <dbReference type="ARBA" id="ARBA00006936"/>
    </source>
</evidence>
<dbReference type="FunFam" id="3.40.50.970:FF:000002">
    <property type="entry name" value="2-oxoglutarate dehydrogenase, E1 component"/>
    <property type="match status" value="2"/>
</dbReference>
<organism evidence="19 20">
    <name type="scientific">Pyrus ussuriensis x Pyrus communis</name>
    <dbReference type="NCBI Taxonomy" id="2448454"/>
    <lineage>
        <taxon>Eukaryota</taxon>
        <taxon>Viridiplantae</taxon>
        <taxon>Streptophyta</taxon>
        <taxon>Embryophyta</taxon>
        <taxon>Tracheophyta</taxon>
        <taxon>Spermatophyta</taxon>
        <taxon>Magnoliopsida</taxon>
        <taxon>eudicotyledons</taxon>
        <taxon>Gunneridae</taxon>
        <taxon>Pentapetalae</taxon>
        <taxon>rosids</taxon>
        <taxon>fabids</taxon>
        <taxon>Rosales</taxon>
        <taxon>Rosaceae</taxon>
        <taxon>Amygdaloideae</taxon>
        <taxon>Maleae</taxon>
        <taxon>Pyrus</taxon>
    </lineage>
</organism>
<dbReference type="GO" id="GO:0005759">
    <property type="term" value="C:mitochondrial matrix"/>
    <property type="evidence" value="ECO:0007669"/>
    <property type="project" value="UniProtKB-SubCell"/>
</dbReference>
<keyword evidence="8" id="KW-0460">Magnesium</keyword>
<keyword evidence="10" id="KW-0560">Oxidoreductase</keyword>